<dbReference type="PRINTS" id="PR00690">
    <property type="entry name" value="ADHESNFAMILY"/>
</dbReference>
<dbReference type="Pfam" id="PF01297">
    <property type="entry name" value="ZnuA"/>
    <property type="match status" value="1"/>
</dbReference>
<evidence type="ECO:0000313" key="9">
    <source>
        <dbReference type="Proteomes" id="UP000625316"/>
    </source>
</evidence>
<evidence type="ECO:0000256" key="2">
    <source>
        <dbReference type="ARBA" id="ARBA00022448"/>
    </source>
</evidence>
<comment type="caution">
    <text evidence="8">The sequence shown here is derived from an EMBL/GenBank/DDBJ whole genome shotgun (WGS) entry which is preliminary data.</text>
</comment>
<feature type="compositionally biased region" description="Basic residues" evidence="6">
    <location>
        <begin position="123"/>
        <end position="132"/>
    </location>
</feature>
<gene>
    <name evidence="8" type="ORF">IQ266_04050</name>
</gene>
<evidence type="ECO:0000256" key="1">
    <source>
        <dbReference type="ARBA" id="ARBA00004196"/>
    </source>
</evidence>
<evidence type="ECO:0000256" key="6">
    <source>
        <dbReference type="SAM" id="MobiDB-lite"/>
    </source>
</evidence>
<keyword evidence="2 5" id="KW-0813">Transport</keyword>
<accession>A0A928VMZ2</accession>
<dbReference type="SUPFAM" id="SSF53807">
    <property type="entry name" value="Helical backbone' metal receptor"/>
    <property type="match status" value="1"/>
</dbReference>
<dbReference type="PRINTS" id="PR00691">
    <property type="entry name" value="ADHESINB"/>
</dbReference>
<dbReference type="GO" id="GO:0030001">
    <property type="term" value="P:metal ion transport"/>
    <property type="evidence" value="ECO:0007669"/>
    <property type="project" value="InterPro"/>
</dbReference>
<dbReference type="Proteomes" id="UP000625316">
    <property type="component" value="Unassembled WGS sequence"/>
</dbReference>
<dbReference type="EMBL" id="JADEXQ010000009">
    <property type="protein sequence ID" value="MBE9028934.1"/>
    <property type="molecule type" value="Genomic_DNA"/>
</dbReference>
<proteinExistence type="inferred from homology"/>
<evidence type="ECO:0000256" key="5">
    <source>
        <dbReference type="RuleBase" id="RU003512"/>
    </source>
</evidence>
<evidence type="ECO:0000256" key="3">
    <source>
        <dbReference type="ARBA" id="ARBA00022723"/>
    </source>
</evidence>
<keyword evidence="4 7" id="KW-0732">Signal</keyword>
<evidence type="ECO:0000256" key="7">
    <source>
        <dbReference type="SAM" id="SignalP"/>
    </source>
</evidence>
<dbReference type="GO" id="GO:0007155">
    <property type="term" value="P:cell adhesion"/>
    <property type="evidence" value="ECO:0007669"/>
    <property type="project" value="InterPro"/>
</dbReference>
<dbReference type="PANTHER" id="PTHR42953:SF1">
    <property type="entry name" value="METAL-BINDING PROTEIN HI_0362-RELATED"/>
    <property type="match status" value="1"/>
</dbReference>
<comment type="similarity">
    <text evidence="5">Belongs to the bacterial solute-binding protein 9 family.</text>
</comment>
<feature type="compositionally biased region" description="Basic and acidic residues" evidence="6">
    <location>
        <begin position="133"/>
        <end position="158"/>
    </location>
</feature>
<dbReference type="GO" id="GO:0046872">
    <property type="term" value="F:metal ion binding"/>
    <property type="evidence" value="ECO:0007669"/>
    <property type="project" value="UniProtKB-KW"/>
</dbReference>
<dbReference type="Gene3D" id="3.40.50.1980">
    <property type="entry name" value="Nitrogenase molybdenum iron protein domain"/>
    <property type="match status" value="2"/>
</dbReference>
<keyword evidence="9" id="KW-1185">Reference proteome</keyword>
<dbReference type="PANTHER" id="PTHR42953">
    <property type="entry name" value="HIGH-AFFINITY ZINC UPTAKE SYSTEM PROTEIN ZNUA-RELATED"/>
    <property type="match status" value="1"/>
</dbReference>
<feature type="region of interest" description="Disordered" evidence="6">
    <location>
        <begin position="121"/>
        <end position="158"/>
    </location>
</feature>
<dbReference type="GO" id="GO:0030313">
    <property type="term" value="C:cell envelope"/>
    <property type="evidence" value="ECO:0007669"/>
    <property type="project" value="UniProtKB-SubCell"/>
</dbReference>
<feature type="signal peptide" evidence="7">
    <location>
        <begin position="1"/>
        <end position="24"/>
    </location>
</feature>
<evidence type="ECO:0000256" key="4">
    <source>
        <dbReference type="ARBA" id="ARBA00022729"/>
    </source>
</evidence>
<sequence>MFRPRKIPSVAVWLLTGLTLGTVAHVDVAIAQASSKPKVVATNAILCDLAKQIAKNSVELTCLMEPGQDPHLYEMRPADRRAIEQAKLVLYGGYRYAPAIEKAIKAANNGSTKVAVYEIATPKPRKSSGHHHHGEEKGKGHDHDHDHDHSKEKKAEPKVADAHIWHNVKNTRAMLKVLRRNLIKIQPKSTFQYIDRTKALNDELKRLDEWIQAQVKTVPDDKRVLITSHDAMGYYADAYGFKVQSALGAISTEERPSAKQVKLVVDAVRKSGVKTVFAETAYKTRLIEIMAREADVKVAEKRLFVEGLGQPESGADTYQKMMRHNTCVIVTGLGGKCQS</sequence>
<dbReference type="RefSeq" id="WP_264323757.1">
    <property type="nucleotide sequence ID" value="NZ_JADEXQ010000009.1"/>
</dbReference>
<reference evidence="8" key="1">
    <citation type="submission" date="2020-10" db="EMBL/GenBank/DDBJ databases">
        <authorList>
            <person name="Castelo-Branco R."/>
            <person name="Eusebio N."/>
            <person name="Adriana R."/>
            <person name="Vieira A."/>
            <person name="Brugerolle De Fraissinette N."/>
            <person name="Rezende De Castro R."/>
            <person name="Schneider M.P."/>
            <person name="Vasconcelos V."/>
            <person name="Leao P.N."/>
        </authorList>
    </citation>
    <scope>NUCLEOTIDE SEQUENCE</scope>
    <source>
        <strain evidence="8">LEGE 11480</strain>
    </source>
</reference>
<organism evidence="8 9">
    <name type="scientific">Romeriopsis navalis LEGE 11480</name>
    <dbReference type="NCBI Taxonomy" id="2777977"/>
    <lineage>
        <taxon>Bacteria</taxon>
        <taxon>Bacillati</taxon>
        <taxon>Cyanobacteriota</taxon>
        <taxon>Cyanophyceae</taxon>
        <taxon>Leptolyngbyales</taxon>
        <taxon>Leptolyngbyaceae</taxon>
        <taxon>Romeriopsis</taxon>
        <taxon>Romeriopsis navalis</taxon>
    </lineage>
</organism>
<name>A0A928VMZ2_9CYAN</name>
<protein>
    <submittedName>
        <fullName evidence="8">Zinc ABC transporter substrate-binding protein</fullName>
    </submittedName>
</protein>
<dbReference type="InterPro" id="IPR050492">
    <property type="entry name" value="Bact_metal-bind_prot9"/>
</dbReference>
<feature type="chain" id="PRO_5037693522" evidence="7">
    <location>
        <begin position="25"/>
        <end position="339"/>
    </location>
</feature>
<dbReference type="InterPro" id="IPR006127">
    <property type="entry name" value="ZnuA-like"/>
</dbReference>
<dbReference type="InterPro" id="IPR006129">
    <property type="entry name" value="AdhesinB"/>
</dbReference>
<comment type="subcellular location">
    <subcellularLocation>
        <location evidence="1">Cell envelope</location>
    </subcellularLocation>
</comment>
<keyword evidence="3" id="KW-0479">Metal-binding</keyword>
<dbReference type="AlphaFoldDB" id="A0A928VMZ2"/>
<dbReference type="InterPro" id="IPR006128">
    <property type="entry name" value="Lipoprotein_PsaA-like"/>
</dbReference>
<evidence type="ECO:0000313" key="8">
    <source>
        <dbReference type="EMBL" id="MBE9028934.1"/>
    </source>
</evidence>